<dbReference type="Gene3D" id="1.20.200.10">
    <property type="entry name" value="Fumarase/aspartase (Central domain)"/>
    <property type="match status" value="1"/>
</dbReference>
<accession>A0ABP8XJR8</accession>
<evidence type="ECO:0000256" key="1">
    <source>
        <dbReference type="ARBA" id="ARBA00023239"/>
    </source>
</evidence>
<gene>
    <name evidence="2" type="ORF">GCM10023349_27010</name>
</gene>
<dbReference type="InterPro" id="IPR024083">
    <property type="entry name" value="Fumarase/histidase_N"/>
</dbReference>
<dbReference type="InterPro" id="IPR008948">
    <property type="entry name" value="L-Aspartase-like"/>
</dbReference>
<comment type="caution">
    <text evidence="2">The sequence shown here is derived from an EMBL/GenBank/DDBJ whole genome shotgun (WGS) entry which is preliminary data.</text>
</comment>
<dbReference type="SUPFAM" id="SSF48557">
    <property type="entry name" value="L-aspartase-like"/>
    <property type="match status" value="1"/>
</dbReference>
<name>A0ABP8XJR8_9ACTN</name>
<dbReference type="Proteomes" id="UP001499974">
    <property type="component" value="Unassembled WGS sequence"/>
</dbReference>
<dbReference type="InterPro" id="IPR001106">
    <property type="entry name" value="Aromatic_Lyase"/>
</dbReference>
<dbReference type="EMBL" id="BAABKM010000002">
    <property type="protein sequence ID" value="GAA4707173.1"/>
    <property type="molecule type" value="Genomic_DNA"/>
</dbReference>
<dbReference type="RefSeq" id="WP_345521829.1">
    <property type="nucleotide sequence ID" value="NZ_BAABKM010000002.1"/>
</dbReference>
<proteinExistence type="predicted"/>
<protein>
    <submittedName>
        <fullName evidence="2">Aromatic amino acid ammonia-lyase</fullName>
    </submittedName>
</protein>
<sequence>MTSTTRHIASPGLRPADVAAYAADPGTAGIEVRLEEYDGDALAPVRRARAGLDSARAEGAVYGLTTGVGALRHVTIEAEPADNDSHTLRLWRSHAGAFGPELSDEVARGTMLVRLHQLLRGGSGVDPALVQTLAEALAVGAVPRLHTYGGIGTADLTALSELGLTLVGELPWRHGSAAAAPVADGDALPFASSNALTAAVGSIAVTGLAALARAAEQTAALSHLALRGSLQAYDPRVHAAKDDPYAAEVAARLTSLLTGPARASARLQDPFGLRAVPQVHGPWEEALGAADRALAAEIGAAAENPLVVDGTTLHHGQFLTQRLAAALDAVRAAAVPALTLSTARLAALLEPDLTGLPSFLADGPAGSSGLMIVEYVAADLLARIRATAAPVTAQRAVLSLGLEEHASHSTQAAWASHDLLGLLPELLACELVAAVRALRLDPGRVVDCPAADLFARADAALPDVRRDHVVGPELEAAVELLRSL</sequence>
<keyword evidence="3" id="KW-1185">Reference proteome</keyword>
<keyword evidence="1" id="KW-0456">Lyase</keyword>
<reference evidence="3" key="1">
    <citation type="journal article" date="2019" name="Int. J. Syst. Evol. Microbiol.">
        <title>The Global Catalogue of Microorganisms (GCM) 10K type strain sequencing project: providing services to taxonomists for standard genome sequencing and annotation.</title>
        <authorList>
            <consortium name="The Broad Institute Genomics Platform"/>
            <consortium name="The Broad Institute Genome Sequencing Center for Infectious Disease"/>
            <person name="Wu L."/>
            <person name="Ma J."/>
        </authorList>
    </citation>
    <scope>NUCLEOTIDE SEQUENCE [LARGE SCALE GENOMIC DNA]</scope>
    <source>
        <strain evidence="3">JCM 18531</strain>
    </source>
</reference>
<evidence type="ECO:0000313" key="3">
    <source>
        <dbReference type="Proteomes" id="UP001499974"/>
    </source>
</evidence>
<dbReference type="Pfam" id="PF00221">
    <property type="entry name" value="Lyase_aromatic"/>
    <property type="match status" value="1"/>
</dbReference>
<dbReference type="PANTHER" id="PTHR10362">
    <property type="entry name" value="HISTIDINE AMMONIA-LYASE"/>
    <property type="match status" value="1"/>
</dbReference>
<evidence type="ECO:0000313" key="2">
    <source>
        <dbReference type="EMBL" id="GAA4707173.1"/>
    </source>
</evidence>
<organism evidence="2 3">
    <name type="scientific">Nocardioides conyzicola</name>
    <dbReference type="NCBI Taxonomy" id="1651781"/>
    <lineage>
        <taxon>Bacteria</taxon>
        <taxon>Bacillati</taxon>
        <taxon>Actinomycetota</taxon>
        <taxon>Actinomycetes</taxon>
        <taxon>Propionibacteriales</taxon>
        <taxon>Nocardioidaceae</taxon>
        <taxon>Nocardioides</taxon>
    </lineage>
</organism>
<dbReference type="Gene3D" id="1.10.275.10">
    <property type="entry name" value="Fumarase/aspartase (N-terminal domain)"/>
    <property type="match status" value="1"/>
</dbReference>